<dbReference type="Gene3D" id="3.40.50.300">
    <property type="entry name" value="P-loop containing nucleotide triphosphate hydrolases"/>
    <property type="match status" value="1"/>
</dbReference>
<dbReference type="InterPro" id="IPR003439">
    <property type="entry name" value="ABC_transporter-like_ATP-bd"/>
</dbReference>
<dbReference type="InterPro" id="IPR027417">
    <property type="entry name" value="P-loop_NTPase"/>
</dbReference>
<reference evidence="8" key="2">
    <citation type="submission" date="2023-07" db="EMBL/GenBank/DDBJ databases">
        <authorList>
            <person name="Sun H."/>
        </authorList>
    </citation>
    <scope>NUCLEOTIDE SEQUENCE</scope>
    <source>
        <strain evidence="8">05753</strain>
    </source>
</reference>
<proteinExistence type="inferred from homology"/>
<comment type="similarity">
    <text evidence="2">Belongs to the ABC transporter superfamily.</text>
</comment>
<feature type="domain" description="ABC transporter" evidence="7">
    <location>
        <begin position="5"/>
        <end position="235"/>
    </location>
</feature>
<sequence>MMSELEIRNLTKHYGETRVLHPVSLSVERGEFVTILGPSGCGKSTLLRILMGISEASGGEIHLAGKRLDLAPPEARDIAMVFQSYALFPHMSVAKNLGFGLKMKNVPKDERAKRIAHVVDICNLHGLLDRMPRQLSGGQQQRVALARAVVMQPSLLLFDEPLSNLDAKLRDSLRHDLVALHRRIGTTSLYVTHDQAEAMAMSDRIVVMNAGRIVEIGTPLELYRSPRHVFTAQFLGQTNLLTVEASGTGGRLPWGQVITLDRPATGTAQVSLRPENIAIIADENGVATVSSVAFLGATLFYTMEIGTLSLKVSQAGGVDPLSVGTRVSFDLAGPVHLLDHLPMAEAA</sequence>
<dbReference type="InterPro" id="IPR008995">
    <property type="entry name" value="Mo/tungstate-bd_C_term_dom"/>
</dbReference>
<dbReference type="PANTHER" id="PTHR43875:SF3">
    <property type="entry name" value="MALTOSE_MALTODEXTRIN IMPORT ATP-BINDING PROTEIN MALK"/>
    <property type="match status" value="1"/>
</dbReference>
<dbReference type="SUPFAM" id="SSF50331">
    <property type="entry name" value="MOP-like"/>
    <property type="match status" value="1"/>
</dbReference>
<keyword evidence="4" id="KW-0472">Membrane</keyword>
<evidence type="ECO:0000256" key="5">
    <source>
        <dbReference type="ARBA" id="ARBA00022741"/>
    </source>
</evidence>
<dbReference type="InterPro" id="IPR017871">
    <property type="entry name" value="ABC_transporter-like_CS"/>
</dbReference>
<dbReference type="InterPro" id="IPR003593">
    <property type="entry name" value="AAA+_ATPase"/>
</dbReference>
<dbReference type="Pfam" id="PF00005">
    <property type="entry name" value="ABC_tran"/>
    <property type="match status" value="1"/>
</dbReference>
<dbReference type="SMART" id="SM00382">
    <property type="entry name" value="AAA"/>
    <property type="match status" value="1"/>
</dbReference>
<evidence type="ECO:0000256" key="6">
    <source>
        <dbReference type="ARBA" id="ARBA00022840"/>
    </source>
</evidence>
<organism evidence="8 9">
    <name type="scientific">Rhizobium oryzicola</name>
    <dbReference type="NCBI Taxonomy" id="1232668"/>
    <lineage>
        <taxon>Bacteria</taxon>
        <taxon>Pseudomonadati</taxon>
        <taxon>Pseudomonadota</taxon>
        <taxon>Alphaproteobacteria</taxon>
        <taxon>Hyphomicrobiales</taxon>
        <taxon>Rhizobiaceae</taxon>
        <taxon>Rhizobium/Agrobacterium group</taxon>
        <taxon>Rhizobium</taxon>
    </lineage>
</organism>
<keyword evidence="6 8" id="KW-0067">ATP-binding</keyword>
<name>A0ABT8T2N7_9HYPH</name>
<dbReference type="PANTHER" id="PTHR43875">
    <property type="entry name" value="MALTODEXTRIN IMPORT ATP-BINDING PROTEIN MSMX"/>
    <property type="match status" value="1"/>
</dbReference>
<comment type="caution">
    <text evidence="8">The sequence shown here is derived from an EMBL/GenBank/DDBJ whole genome shotgun (WGS) entry which is preliminary data.</text>
</comment>
<dbReference type="PROSITE" id="PS00211">
    <property type="entry name" value="ABC_TRANSPORTER_1"/>
    <property type="match status" value="1"/>
</dbReference>
<dbReference type="EMBL" id="JAUKWQ010000011">
    <property type="protein sequence ID" value="MDO1584908.1"/>
    <property type="molecule type" value="Genomic_DNA"/>
</dbReference>
<accession>A0ABT8T2N7</accession>
<dbReference type="Proteomes" id="UP001169006">
    <property type="component" value="Unassembled WGS sequence"/>
</dbReference>
<dbReference type="GO" id="GO:0005524">
    <property type="term" value="F:ATP binding"/>
    <property type="evidence" value="ECO:0007669"/>
    <property type="project" value="UniProtKB-KW"/>
</dbReference>
<keyword evidence="9" id="KW-1185">Reference proteome</keyword>
<keyword evidence="3" id="KW-0813">Transport</keyword>
<evidence type="ECO:0000256" key="4">
    <source>
        <dbReference type="ARBA" id="ARBA00022519"/>
    </source>
</evidence>
<dbReference type="Pfam" id="PF08402">
    <property type="entry name" value="TOBE_2"/>
    <property type="match status" value="1"/>
</dbReference>
<evidence type="ECO:0000256" key="2">
    <source>
        <dbReference type="ARBA" id="ARBA00005417"/>
    </source>
</evidence>
<evidence type="ECO:0000313" key="8">
    <source>
        <dbReference type="EMBL" id="MDO1584908.1"/>
    </source>
</evidence>
<reference evidence="8" key="1">
    <citation type="journal article" date="2015" name="Int. J. Syst. Evol. Microbiol.">
        <title>Rhizobium oryzicola sp. nov., potential plant-growth-promoting endophytic bacteria isolated from rice roots.</title>
        <authorList>
            <person name="Zhang X.X."/>
            <person name="Gao J.S."/>
            <person name="Cao Y.H."/>
            <person name="Sheirdil R.A."/>
            <person name="Wang X.C."/>
            <person name="Zhang L."/>
        </authorList>
    </citation>
    <scope>NUCLEOTIDE SEQUENCE</scope>
    <source>
        <strain evidence="8">05753</strain>
    </source>
</reference>
<keyword evidence="5" id="KW-0547">Nucleotide-binding</keyword>
<dbReference type="InterPro" id="IPR047641">
    <property type="entry name" value="ABC_transpr_MalK/UgpC-like"/>
</dbReference>
<evidence type="ECO:0000313" key="9">
    <source>
        <dbReference type="Proteomes" id="UP001169006"/>
    </source>
</evidence>
<comment type="subcellular location">
    <subcellularLocation>
        <location evidence="1">Cell inner membrane</location>
        <topology evidence="1">Peripheral membrane protein</topology>
    </subcellularLocation>
</comment>
<protein>
    <submittedName>
        <fullName evidence="8">ABC transporter ATP-binding protein</fullName>
    </submittedName>
</protein>
<dbReference type="SUPFAM" id="SSF52540">
    <property type="entry name" value="P-loop containing nucleoside triphosphate hydrolases"/>
    <property type="match status" value="1"/>
</dbReference>
<keyword evidence="4" id="KW-0997">Cell inner membrane</keyword>
<dbReference type="PROSITE" id="PS50893">
    <property type="entry name" value="ABC_TRANSPORTER_2"/>
    <property type="match status" value="1"/>
</dbReference>
<evidence type="ECO:0000259" key="7">
    <source>
        <dbReference type="PROSITE" id="PS50893"/>
    </source>
</evidence>
<evidence type="ECO:0000256" key="1">
    <source>
        <dbReference type="ARBA" id="ARBA00004417"/>
    </source>
</evidence>
<evidence type="ECO:0000256" key="3">
    <source>
        <dbReference type="ARBA" id="ARBA00022448"/>
    </source>
</evidence>
<dbReference type="InterPro" id="IPR013611">
    <property type="entry name" value="Transp-assoc_OB_typ2"/>
</dbReference>
<gene>
    <name evidence="8" type="ORF">Q2T52_22700</name>
</gene>
<keyword evidence="4" id="KW-1003">Cell membrane</keyword>